<dbReference type="InterPro" id="IPR020449">
    <property type="entry name" value="Tscrpt_reg_AraC-type_HTH"/>
</dbReference>
<evidence type="ECO:0000256" key="3">
    <source>
        <dbReference type="ARBA" id="ARBA00023163"/>
    </source>
</evidence>
<feature type="domain" description="HTH araC/xylS-type" evidence="4">
    <location>
        <begin position="194"/>
        <end position="299"/>
    </location>
</feature>
<keyword evidence="3" id="KW-0804">Transcription</keyword>
<dbReference type="SMART" id="SM00342">
    <property type="entry name" value="HTH_ARAC"/>
    <property type="match status" value="1"/>
</dbReference>
<keyword evidence="6" id="KW-1185">Reference proteome</keyword>
<evidence type="ECO:0000259" key="4">
    <source>
        <dbReference type="PROSITE" id="PS01124"/>
    </source>
</evidence>
<evidence type="ECO:0000256" key="1">
    <source>
        <dbReference type="ARBA" id="ARBA00023015"/>
    </source>
</evidence>
<evidence type="ECO:0000313" key="5">
    <source>
        <dbReference type="EMBL" id="QNR24292.1"/>
    </source>
</evidence>
<name>A0A7H0VEZ4_9FLAO</name>
<keyword evidence="2" id="KW-0238">DNA-binding</keyword>
<dbReference type="SUPFAM" id="SSF46689">
    <property type="entry name" value="Homeodomain-like"/>
    <property type="match status" value="1"/>
</dbReference>
<dbReference type="Proteomes" id="UP000516305">
    <property type="component" value="Chromosome"/>
</dbReference>
<dbReference type="PROSITE" id="PS01124">
    <property type="entry name" value="HTH_ARAC_FAMILY_2"/>
    <property type="match status" value="1"/>
</dbReference>
<keyword evidence="1" id="KW-0805">Transcription regulation</keyword>
<dbReference type="InterPro" id="IPR018060">
    <property type="entry name" value="HTH_AraC"/>
</dbReference>
<accession>A0A7H0VEZ4</accession>
<organism evidence="5 6">
    <name type="scientific">Croceimicrobium hydrocarbonivorans</name>
    <dbReference type="NCBI Taxonomy" id="2761580"/>
    <lineage>
        <taxon>Bacteria</taxon>
        <taxon>Pseudomonadati</taxon>
        <taxon>Bacteroidota</taxon>
        <taxon>Flavobacteriia</taxon>
        <taxon>Flavobacteriales</taxon>
        <taxon>Owenweeksiaceae</taxon>
        <taxon>Croceimicrobium</taxon>
    </lineage>
</organism>
<dbReference type="GO" id="GO:0043565">
    <property type="term" value="F:sequence-specific DNA binding"/>
    <property type="evidence" value="ECO:0007669"/>
    <property type="project" value="InterPro"/>
</dbReference>
<proteinExistence type="predicted"/>
<dbReference type="InterPro" id="IPR009057">
    <property type="entry name" value="Homeodomain-like_sf"/>
</dbReference>
<evidence type="ECO:0000256" key="2">
    <source>
        <dbReference type="ARBA" id="ARBA00023125"/>
    </source>
</evidence>
<dbReference type="Gene3D" id="1.10.10.60">
    <property type="entry name" value="Homeodomain-like"/>
    <property type="match status" value="1"/>
</dbReference>
<evidence type="ECO:0000313" key="6">
    <source>
        <dbReference type="Proteomes" id="UP000516305"/>
    </source>
</evidence>
<dbReference type="Pfam" id="PF12833">
    <property type="entry name" value="HTH_18"/>
    <property type="match status" value="1"/>
</dbReference>
<dbReference type="PANTHER" id="PTHR43280:SF32">
    <property type="entry name" value="TRANSCRIPTIONAL REGULATORY PROTEIN"/>
    <property type="match status" value="1"/>
</dbReference>
<dbReference type="AlphaFoldDB" id="A0A7H0VEZ4"/>
<dbReference type="EMBL" id="CP060139">
    <property type="protein sequence ID" value="QNR24292.1"/>
    <property type="molecule type" value="Genomic_DNA"/>
</dbReference>
<dbReference type="KEGG" id="chyd:H4K34_00195"/>
<dbReference type="PRINTS" id="PR00032">
    <property type="entry name" value="HTHARAC"/>
</dbReference>
<gene>
    <name evidence="5" type="ORF">H4K34_00195</name>
</gene>
<reference evidence="5 6" key="1">
    <citation type="submission" date="2020-08" db="EMBL/GenBank/DDBJ databases">
        <title>Croceimicrobium hydrocarbonivorans gen. nov., sp. nov., a novel marine bacterium isolated from a bacterial consortium that degrades polyethylene terephthalate.</title>
        <authorList>
            <person name="Liu R."/>
        </authorList>
    </citation>
    <scope>NUCLEOTIDE SEQUENCE [LARGE SCALE GENOMIC DNA]</scope>
    <source>
        <strain evidence="5 6">A20-9</strain>
    </source>
</reference>
<protein>
    <submittedName>
        <fullName evidence="5">Helix-turn-helix transcriptional regulator</fullName>
    </submittedName>
</protein>
<dbReference type="PANTHER" id="PTHR43280">
    <property type="entry name" value="ARAC-FAMILY TRANSCRIPTIONAL REGULATOR"/>
    <property type="match status" value="1"/>
</dbReference>
<dbReference type="GO" id="GO:0003700">
    <property type="term" value="F:DNA-binding transcription factor activity"/>
    <property type="evidence" value="ECO:0007669"/>
    <property type="project" value="InterPro"/>
</dbReference>
<sequence length="301" mass="35063">MHLIMSISEYHKLAGLPSPEHPLISLVNYSDVNYQYDRDEISLRSPYYTIALKHGVQGKMRYGHQAYDFDDGLMSFVAPGQVISVKAHYEEGSKPYGWLLLFHPDFLLKSALADTIKQYEFFSYRVNEALHLSEKEESAMIQLMKNIEAEYHHPIDAFSQNIILAQIEVLLNYAERFYQRQFITRKVSHHSLLSQVKKWLQDYFESDTAHRKGLPSVHDLAESLNMSPSYLSQFLKLHSGQNAQQHIQSYLIDKSKEKLAQPELSISEIAYDLGFEHSQSFSRLFKRMVEISPKEFREHLN</sequence>